<evidence type="ECO:0000313" key="2">
    <source>
        <dbReference type="Proteomes" id="UP000092321"/>
    </source>
</evidence>
<reference evidence="2" key="1">
    <citation type="journal article" date="2016" name="Proc. Natl. Acad. Sci. U.S.A.">
        <title>Comparative genomics of biotechnologically important yeasts.</title>
        <authorList>
            <person name="Riley R."/>
            <person name="Haridas S."/>
            <person name="Wolfe K.H."/>
            <person name="Lopes M.R."/>
            <person name="Hittinger C.T."/>
            <person name="Goeker M."/>
            <person name="Salamov A.A."/>
            <person name="Wisecaver J.H."/>
            <person name="Long T.M."/>
            <person name="Calvey C.H."/>
            <person name="Aerts A.L."/>
            <person name="Barry K.W."/>
            <person name="Choi C."/>
            <person name="Clum A."/>
            <person name="Coughlan A.Y."/>
            <person name="Deshpande S."/>
            <person name="Douglass A.P."/>
            <person name="Hanson S.J."/>
            <person name="Klenk H.-P."/>
            <person name="LaButti K.M."/>
            <person name="Lapidus A."/>
            <person name="Lindquist E.A."/>
            <person name="Lipzen A.M."/>
            <person name="Meier-Kolthoff J.P."/>
            <person name="Ohm R.A."/>
            <person name="Otillar R.P."/>
            <person name="Pangilinan J.L."/>
            <person name="Peng Y."/>
            <person name="Rokas A."/>
            <person name="Rosa C.A."/>
            <person name="Scheuner C."/>
            <person name="Sibirny A.A."/>
            <person name="Slot J.C."/>
            <person name="Stielow J.B."/>
            <person name="Sun H."/>
            <person name="Kurtzman C.P."/>
            <person name="Blackwell M."/>
            <person name="Grigoriev I.V."/>
            <person name="Jeffries T.W."/>
        </authorList>
    </citation>
    <scope>NUCLEOTIDE SEQUENCE [LARGE SCALE GENOMIC DNA]</scope>
    <source>
        <strain evidence="2">NRRL Y-1626</strain>
    </source>
</reference>
<dbReference type="Proteomes" id="UP000092321">
    <property type="component" value="Unassembled WGS sequence"/>
</dbReference>
<dbReference type="AlphaFoldDB" id="A0A1B7TK36"/>
<dbReference type="OrthoDB" id="3969899at2759"/>
<sequence length="125" mass="14610">MFKIIFQQKFLTSNSKQCLNFINSVSKFHTSKVTLETRWKDLSFENRQNFIRNFVALYKEKHPCSKSNVMYRELSSDMEEHGDTPYAFGILYNELLDVSLGKSSNIEKGKDALGDEAFFNLLYKD</sequence>
<accession>A0A1B7TK36</accession>
<dbReference type="EMBL" id="LXPE01000001">
    <property type="protein sequence ID" value="OBA29111.1"/>
    <property type="molecule type" value="Genomic_DNA"/>
</dbReference>
<organism evidence="1 2">
    <name type="scientific">Hanseniaspora valbyensis NRRL Y-1626</name>
    <dbReference type="NCBI Taxonomy" id="766949"/>
    <lineage>
        <taxon>Eukaryota</taxon>
        <taxon>Fungi</taxon>
        <taxon>Dikarya</taxon>
        <taxon>Ascomycota</taxon>
        <taxon>Saccharomycotina</taxon>
        <taxon>Saccharomycetes</taxon>
        <taxon>Saccharomycodales</taxon>
        <taxon>Saccharomycodaceae</taxon>
        <taxon>Hanseniaspora</taxon>
    </lineage>
</organism>
<evidence type="ECO:0000313" key="1">
    <source>
        <dbReference type="EMBL" id="OBA29111.1"/>
    </source>
</evidence>
<comment type="caution">
    <text evidence="1">The sequence shown here is derived from an EMBL/GenBank/DDBJ whole genome shotgun (WGS) entry which is preliminary data.</text>
</comment>
<proteinExistence type="predicted"/>
<keyword evidence="2" id="KW-1185">Reference proteome</keyword>
<gene>
    <name evidence="1" type="ORF">HANVADRAFT_51042</name>
</gene>
<name>A0A1B7TK36_9ASCO</name>
<protein>
    <submittedName>
        <fullName evidence="1">Uncharacterized protein</fullName>
    </submittedName>
</protein>